<feature type="region of interest" description="Disordered" evidence="1">
    <location>
        <begin position="308"/>
        <end position="408"/>
    </location>
</feature>
<feature type="compositionally biased region" description="Basic and acidic residues" evidence="1">
    <location>
        <begin position="427"/>
        <end position="439"/>
    </location>
</feature>
<feature type="region of interest" description="Disordered" evidence="1">
    <location>
        <begin position="427"/>
        <end position="516"/>
    </location>
</feature>
<feature type="compositionally biased region" description="Basic residues" evidence="1">
    <location>
        <begin position="317"/>
        <end position="329"/>
    </location>
</feature>
<feature type="compositionally biased region" description="Basic and acidic residues" evidence="1">
    <location>
        <begin position="235"/>
        <end position="244"/>
    </location>
</feature>
<evidence type="ECO:0000313" key="2">
    <source>
        <dbReference type="EMBL" id="EJK76186.1"/>
    </source>
</evidence>
<proteinExistence type="predicted"/>
<sequence length="573" mass="62142">MAGSADLTNQSTPPTTTDRLQPRYRFQVYLRYHLTNMKLSVVFLLLSLSQAKKTSPRLRARTISALGDCTNDSSQLGDMPACCETFAIKDCECEEEGKSAPGKSCEEASDCCVTGSYCDVNGDGDKSKDHAEVVDGQGEGDGEDEEGYRYPTKELVVSSHDIGAFRRGCCTAVLDLEVALGHLAVLLEHHTVVVAAAANLRSAATVVVPPLPRRLHKRHDAPPRRIELEGVVQNEHGRDAKPQGRDGPGPWVVQQHVPLGAAPEGRVPTQRHRPEDDEGERHGDEHGAVGLPELVRGSHLVDHGKHVLEDARDGARHAKSARQRRMQVRRRLEAPPAPLRLPAARVRRPEREGQDDGDERRDEDQGQRARALQGVEGPVEREGEDGDCRPEDPNAPREQGVREDSRIAVLGSEEVIERAHHAVGYPRRDAKALDGHGEVDESLGTRNRPPADAAEAPRQARRIRRPRQQAEAVGRHGRRGDEQEQAGPPPGPGEGSRETERAAPDDGVGEAQRGALDGPALVLGRAVAFGVEGRRRGGGAVVGAEAPVHHRPPLIVRSVIQVARCGSGVRPDD</sequence>
<feature type="compositionally biased region" description="Basic and acidic residues" evidence="1">
    <location>
        <begin position="378"/>
        <end position="406"/>
    </location>
</feature>
<reference evidence="2 3" key="1">
    <citation type="journal article" date="2012" name="Genome Biol.">
        <title>Genome and low-iron response of an oceanic diatom adapted to chronic iron limitation.</title>
        <authorList>
            <person name="Lommer M."/>
            <person name="Specht M."/>
            <person name="Roy A.S."/>
            <person name="Kraemer L."/>
            <person name="Andreson R."/>
            <person name="Gutowska M.A."/>
            <person name="Wolf J."/>
            <person name="Bergner S.V."/>
            <person name="Schilhabel M.B."/>
            <person name="Klostermeier U.C."/>
            <person name="Beiko R.G."/>
            <person name="Rosenstiel P."/>
            <person name="Hippler M."/>
            <person name="Laroche J."/>
        </authorList>
    </citation>
    <scope>NUCLEOTIDE SEQUENCE [LARGE SCALE GENOMIC DNA]</scope>
    <source>
        <strain evidence="2 3">CCMP1005</strain>
    </source>
</reference>
<dbReference type="AlphaFoldDB" id="K0TMG4"/>
<gene>
    <name evidence="2" type="ORF">THAOC_02068</name>
</gene>
<evidence type="ECO:0000256" key="1">
    <source>
        <dbReference type="SAM" id="MobiDB-lite"/>
    </source>
</evidence>
<name>K0TMG4_THAOC</name>
<feature type="compositionally biased region" description="Basic and acidic residues" evidence="1">
    <location>
        <begin position="347"/>
        <end position="367"/>
    </location>
</feature>
<dbReference type="Proteomes" id="UP000266841">
    <property type="component" value="Unassembled WGS sequence"/>
</dbReference>
<accession>K0TMG4</accession>
<feature type="region of interest" description="Disordered" evidence="1">
    <location>
        <begin position="128"/>
        <end position="147"/>
    </location>
</feature>
<dbReference type="EMBL" id="AGNL01002475">
    <property type="protein sequence ID" value="EJK76186.1"/>
    <property type="molecule type" value="Genomic_DNA"/>
</dbReference>
<feature type="region of interest" description="Disordered" evidence="1">
    <location>
        <begin position="233"/>
        <end position="288"/>
    </location>
</feature>
<evidence type="ECO:0000313" key="3">
    <source>
        <dbReference type="Proteomes" id="UP000266841"/>
    </source>
</evidence>
<protein>
    <submittedName>
        <fullName evidence="2">Uncharacterized protein</fullName>
    </submittedName>
</protein>
<feature type="compositionally biased region" description="Basic and acidic residues" evidence="1">
    <location>
        <begin position="272"/>
        <end position="287"/>
    </location>
</feature>
<comment type="caution">
    <text evidence="2">The sequence shown here is derived from an EMBL/GenBank/DDBJ whole genome shotgun (WGS) entry which is preliminary data.</text>
</comment>
<keyword evidence="3" id="KW-1185">Reference proteome</keyword>
<organism evidence="2 3">
    <name type="scientific">Thalassiosira oceanica</name>
    <name type="common">Marine diatom</name>
    <dbReference type="NCBI Taxonomy" id="159749"/>
    <lineage>
        <taxon>Eukaryota</taxon>
        <taxon>Sar</taxon>
        <taxon>Stramenopiles</taxon>
        <taxon>Ochrophyta</taxon>
        <taxon>Bacillariophyta</taxon>
        <taxon>Coscinodiscophyceae</taxon>
        <taxon>Thalassiosirophycidae</taxon>
        <taxon>Thalassiosirales</taxon>
        <taxon>Thalassiosiraceae</taxon>
        <taxon>Thalassiosira</taxon>
    </lineage>
</organism>
<feature type="compositionally biased region" description="Basic and acidic residues" evidence="1">
    <location>
        <begin position="495"/>
        <end position="504"/>
    </location>
</feature>